<evidence type="ECO:0000256" key="4">
    <source>
        <dbReference type="RuleBase" id="RU004020"/>
    </source>
</evidence>
<feature type="compositionally biased region" description="Low complexity" evidence="5">
    <location>
        <begin position="207"/>
        <end position="221"/>
    </location>
</feature>
<name>A0A4R0R9U1_9APHY</name>
<evidence type="ECO:0000256" key="3">
    <source>
        <dbReference type="ARBA" id="ARBA00023242"/>
    </source>
</evidence>
<evidence type="ECO:0000259" key="6">
    <source>
        <dbReference type="SMART" id="SM00415"/>
    </source>
</evidence>
<dbReference type="InterPro" id="IPR036390">
    <property type="entry name" value="WH_DNA-bd_sf"/>
</dbReference>
<dbReference type="STRING" id="92696.A0A4R0R9U1"/>
<dbReference type="Gene3D" id="1.10.10.10">
    <property type="entry name" value="Winged helix-like DNA-binding domain superfamily/Winged helix DNA-binding domain"/>
    <property type="match status" value="1"/>
</dbReference>
<comment type="subcellular location">
    <subcellularLocation>
        <location evidence="1">Nucleus</location>
    </subcellularLocation>
</comment>
<dbReference type="PRINTS" id="PR00056">
    <property type="entry name" value="HSFDOMAIN"/>
</dbReference>
<sequence length="232" mass="26113">MPRTPGLYRPASPEDAPLMIADFVKKLYNLLQDPSFQHLLSWGPQGDDFTVKPSDQFANDVLQPTFEHNNLAVFVNQLNSYGFRLRGVARSGTLANDISYDHIWTFCHTDFRAHSPASLCNIKLHAPATGPDGILHSNCFSYSARFQVMQHQLDRMAGLQQEMRVHIGELVGNYRVVLEEVATMRSLIHYMWMVKLGRNGGKENSQSTTTIAPSIPTTRRPISNRTAPLMSL</sequence>
<proteinExistence type="inferred from homology"/>
<accession>A0A4R0R9U1</accession>
<evidence type="ECO:0000256" key="1">
    <source>
        <dbReference type="ARBA" id="ARBA00004123"/>
    </source>
</evidence>
<feature type="region of interest" description="Disordered" evidence="5">
    <location>
        <begin position="200"/>
        <end position="232"/>
    </location>
</feature>
<keyword evidence="7" id="KW-0418">Kinase</keyword>
<dbReference type="GO" id="GO:0043565">
    <property type="term" value="F:sequence-specific DNA binding"/>
    <property type="evidence" value="ECO:0007669"/>
    <property type="project" value="InterPro"/>
</dbReference>
<evidence type="ECO:0000313" key="8">
    <source>
        <dbReference type="Proteomes" id="UP000292702"/>
    </source>
</evidence>
<keyword evidence="3" id="KW-0539">Nucleus</keyword>
<dbReference type="PANTHER" id="PTHR10015">
    <property type="entry name" value="HEAT SHOCK TRANSCRIPTION FACTOR"/>
    <property type="match status" value="1"/>
</dbReference>
<feature type="domain" description="HSF-type DNA-binding" evidence="6">
    <location>
        <begin position="19"/>
        <end position="125"/>
    </location>
</feature>
<keyword evidence="8" id="KW-1185">Reference proteome</keyword>
<dbReference type="Proteomes" id="UP000292702">
    <property type="component" value="Unassembled WGS sequence"/>
</dbReference>
<evidence type="ECO:0000313" key="7">
    <source>
        <dbReference type="EMBL" id="TCD64620.1"/>
    </source>
</evidence>
<gene>
    <name evidence="7" type="primary">SKN7_1</name>
    <name evidence="7" type="ORF">EIP91_003854</name>
</gene>
<keyword evidence="7" id="KW-0808">Transferase</keyword>
<evidence type="ECO:0000256" key="2">
    <source>
        <dbReference type="ARBA" id="ARBA00023125"/>
    </source>
</evidence>
<dbReference type="GO" id="GO:0003700">
    <property type="term" value="F:DNA-binding transcription factor activity"/>
    <property type="evidence" value="ECO:0007669"/>
    <property type="project" value="InterPro"/>
</dbReference>
<evidence type="ECO:0000256" key="5">
    <source>
        <dbReference type="SAM" id="MobiDB-lite"/>
    </source>
</evidence>
<dbReference type="GO" id="GO:0016301">
    <property type="term" value="F:kinase activity"/>
    <property type="evidence" value="ECO:0007669"/>
    <property type="project" value="UniProtKB-KW"/>
</dbReference>
<protein>
    <submittedName>
        <fullName evidence="7">Kinase-regulated stress-responsive transcription factor skn7</fullName>
    </submittedName>
</protein>
<dbReference type="Pfam" id="PF00447">
    <property type="entry name" value="HSF_DNA-bind"/>
    <property type="match status" value="1"/>
</dbReference>
<dbReference type="SUPFAM" id="SSF46785">
    <property type="entry name" value="Winged helix' DNA-binding domain"/>
    <property type="match status" value="1"/>
</dbReference>
<keyword evidence="2" id="KW-0238">DNA-binding</keyword>
<dbReference type="InterPro" id="IPR036388">
    <property type="entry name" value="WH-like_DNA-bd_sf"/>
</dbReference>
<comment type="similarity">
    <text evidence="4">Belongs to the HSF family.</text>
</comment>
<dbReference type="AlphaFoldDB" id="A0A4R0R9U1"/>
<dbReference type="GO" id="GO:0005634">
    <property type="term" value="C:nucleus"/>
    <property type="evidence" value="ECO:0007669"/>
    <property type="project" value="UniProtKB-SubCell"/>
</dbReference>
<dbReference type="EMBL" id="RWJN01000225">
    <property type="protein sequence ID" value="TCD64620.1"/>
    <property type="molecule type" value="Genomic_DNA"/>
</dbReference>
<reference evidence="7 8" key="1">
    <citation type="submission" date="2018-11" db="EMBL/GenBank/DDBJ databases">
        <title>Genome assembly of Steccherinum ochraceum LE-BIN_3174, the white-rot fungus of the Steccherinaceae family (The Residual Polyporoid clade, Polyporales, Basidiomycota).</title>
        <authorList>
            <person name="Fedorova T.V."/>
            <person name="Glazunova O.A."/>
            <person name="Landesman E.O."/>
            <person name="Moiseenko K.V."/>
            <person name="Psurtseva N.V."/>
            <person name="Savinova O.S."/>
            <person name="Shakhova N.V."/>
            <person name="Tyazhelova T.V."/>
            <person name="Vasina D.V."/>
        </authorList>
    </citation>
    <scope>NUCLEOTIDE SEQUENCE [LARGE SCALE GENOMIC DNA]</scope>
    <source>
        <strain evidence="7 8">LE-BIN_3174</strain>
    </source>
</reference>
<dbReference type="OrthoDB" id="60033at2759"/>
<organism evidence="7 8">
    <name type="scientific">Steccherinum ochraceum</name>
    <dbReference type="NCBI Taxonomy" id="92696"/>
    <lineage>
        <taxon>Eukaryota</taxon>
        <taxon>Fungi</taxon>
        <taxon>Dikarya</taxon>
        <taxon>Basidiomycota</taxon>
        <taxon>Agaricomycotina</taxon>
        <taxon>Agaricomycetes</taxon>
        <taxon>Polyporales</taxon>
        <taxon>Steccherinaceae</taxon>
        <taxon>Steccherinum</taxon>
    </lineage>
</organism>
<dbReference type="InterPro" id="IPR000232">
    <property type="entry name" value="HSF_DNA-bd"/>
</dbReference>
<dbReference type="SMART" id="SM00415">
    <property type="entry name" value="HSF"/>
    <property type="match status" value="1"/>
</dbReference>
<comment type="caution">
    <text evidence="7">The sequence shown here is derived from an EMBL/GenBank/DDBJ whole genome shotgun (WGS) entry which is preliminary data.</text>
</comment>
<dbReference type="PANTHER" id="PTHR10015:SF361">
    <property type="entry name" value="TRANSCRIPTION FACTOR SKN7"/>
    <property type="match status" value="1"/>
</dbReference>